<dbReference type="Gene3D" id="3.30.1330.120">
    <property type="entry name" value="2-methylcitrate dehydratase PrpD"/>
    <property type="match status" value="1"/>
</dbReference>
<dbReference type="Pfam" id="PF03972">
    <property type="entry name" value="MmgE_PrpD_N"/>
    <property type="match status" value="1"/>
</dbReference>
<dbReference type="PANTHER" id="PTHR16943">
    <property type="entry name" value="2-METHYLCITRATE DEHYDRATASE-RELATED"/>
    <property type="match status" value="1"/>
</dbReference>
<dbReference type="InterPro" id="IPR005656">
    <property type="entry name" value="MmgE_PrpD"/>
</dbReference>
<evidence type="ECO:0000259" key="2">
    <source>
        <dbReference type="Pfam" id="PF03972"/>
    </source>
</evidence>
<dbReference type="EMBL" id="PVZS01000007">
    <property type="protein sequence ID" value="PSC05623.1"/>
    <property type="molecule type" value="Genomic_DNA"/>
</dbReference>
<organism evidence="4 5">
    <name type="scientific">Alsobacter soli</name>
    <dbReference type="NCBI Taxonomy" id="2109933"/>
    <lineage>
        <taxon>Bacteria</taxon>
        <taxon>Pseudomonadati</taxon>
        <taxon>Pseudomonadota</taxon>
        <taxon>Alphaproteobacteria</taxon>
        <taxon>Hyphomicrobiales</taxon>
        <taxon>Alsobacteraceae</taxon>
        <taxon>Alsobacter</taxon>
    </lineage>
</organism>
<proteinExistence type="inferred from homology"/>
<feature type="domain" description="MmgE/PrpD N-terminal" evidence="2">
    <location>
        <begin position="23"/>
        <end position="239"/>
    </location>
</feature>
<evidence type="ECO:0000313" key="5">
    <source>
        <dbReference type="Proteomes" id="UP000239772"/>
    </source>
</evidence>
<gene>
    <name evidence="4" type="ORF">SLNSH_07690</name>
</gene>
<accession>A0A2T1HVC2</accession>
<dbReference type="Gene3D" id="1.10.4100.10">
    <property type="entry name" value="2-methylcitrate dehydratase PrpD"/>
    <property type="match status" value="1"/>
</dbReference>
<dbReference type="InterPro" id="IPR036148">
    <property type="entry name" value="MmgE/PrpD_sf"/>
</dbReference>
<evidence type="ECO:0000256" key="1">
    <source>
        <dbReference type="ARBA" id="ARBA00006174"/>
    </source>
</evidence>
<dbReference type="GO" id="GO:0016829">
    <property type="term" value="F:lyase activity"/>
    <property type="evidence" value="ECO:0007669"/>
    <property type="project" value="InterPro"/>
</dbReference>
<dbReference type="Pfam" id="PF19305">
    <property type="entry name" value="MmgE_PrpD_C"/>
    <property type="match status" value="1"/>
</dbReference>
<evidence type="ECO:0000313" key="4">
    <source>
        <dbReference type="EMBL" id="PSC05623.1"/>
    </source>
</evidence>
<dbReference type="InterPro" id="IPR045336">
    <property type="entry name" value="MmgE_PrpD_N"/>
</dbReference>
<dbReference type="PANTHER" id="PTHR16943:SF8">
    <property type="entry name" value="2-METHYLCITRATE DEHYDRATASE"/>
    <property type="match status" value="1"/>
</dbReference>
<comment type="similarity">
    <text evidence="1">Belongs to the PrpD family.</text>
</comment>
<sequence>MNSDTNDVRARTAAAFRGLIEWSAGRLGQDLPEHVRRRAALVLADDIGAMVAATAEPQVLLAQNAFEQDSASREATVFRHGAPRLDRYSAAAANGVAATWCELDEGFRAAPCHAGAYLLPALLAEAERRAATLGDVLNAVALAYEITARCALAFPFGSMRVHPHAAFATVGAAAGAGLIRGLDARALLGAVSGAASMSFAGPYNHAVEGALVRNAWTAAGAWIGLRSADWASFGIAGIDATVYDVFVNCLGAEAVPEALVDELGSRWAIAGGYHKVFACCQYAHSAVEASLELVNRLEGSGRAAADIAELAVETHPKGLTLTNVAPETGLAAKFSMPHAVAATALLGTGGARAFADDTLAEPRIAALRSRVRLLPHTAVGEWPKDRPARVTWRFRDGEEWTAACESARGGADQPFDDATLLAKLSENTCGVFPRMAMTLAAAVAGETSLRRPWPAVVQDMISGAA</sequence>
<dbReference type="InterPro" id="IPR042183">
    <property type="entry name" value="MmgE/PrpD_sf_1"/>
</dbReference>
<protein>
    <submittedName>
        <fullName evidence="4">MmgE/PrpD family protein</fullName>
    </submittedName>
</protein>
<evidence type="ECO:0000259" key="3">
    <source>
        <dbReference type="Pfam" id="PF19305"/>
    </source>
</evidence>
<dbReference type="SUPFAM" id="SSF103378">
    <property type="entry name" value="2-methylcitrate dehydratase PrpD"/>
    <property type="match status" value="1"/>
</dbReference>
<dbReference type="InterPro" id="IPR045337">
    <property type="entry name" value="MmgE_PrpD_C"/>
</dbReference>
<dbReference type="AlphaFoldDB" id="A0A2T1HVC2"/>
<name>A0A2T1HVC2_9HYPH</name>
<dbReference type="InterPro" id="IPR042188">
    <property type="entry name" value="MmgE/PrpD_sf_2"/>
</dbReference>
<dbReference type="OrthoDB" id="5415580at2"/>
<feature type="domain" description="MmgE/PrpD C-terminal" evidence="3">
    <location>
        <begin position="277"/>
        <end position="434"/>
    </location>
</feature>
<comment type="caution">
    <text evidence="4">The sequence shown here is derived from an EMBL/GenBank/DDBJ whole genome shotgun (WGS) entry which is preliminary data.</text>
</comment>
<dbReference type="RefSeq" id="WP_106336102.1">
    <property type="nucleotide sequence ID" value="NZ_PVZS01000007.1"/>
</dbReference>
<keyword evidence="5" id="KW-1185">Reference proteome</keyword>
<dbReference type="Proteomes" id="UP000239772">
    <property type="component" value="Unassembled WGS sequence"/>
</dbReference>
<reference evidence="5" key="1">
    <citation type="submission" date="2018-03" db="EMBL/GenBank/DDBJ databases">
        <authorList>
            <person name="Sun L."/>
            <person name="Liu H."/>
            <person name="Chen W."/>
            <person name="Huang K."/>
            <person name="Liu W."/>
            <person name="Gao X."/>
        </authorList>
    </citation>
    <scope>NUCLEOTIDE SEQUENCE [LARGE SCALE GENOMIC DNA]</scope>
    <source>
        <strain evidence="5">SH9</strain>
    </source>
</reference>